<dbReference type="Proteomes" id="UP001229862">
    <property type="component" value="Chromosome"/>
</dbReference>
<evidence type="ECO:0000313" key="2">
    <source>
        <dbReference type="EMBL" id="WML87626.1"/>
    </source>
</evidence>
<protein>
    <submittedName>
        <fullName evidence="2">Uncharacterized protein</fullName>
    </submittedName>
</protein>
<dbReference type="Proteomes" id="UP001223336">
    <property type="component" value="Unassembled WGS sequence"/>
</dbReference>
<dbReference type="RefSeq" id="WP_308134488.1">
    <property type="nucleotide sequence ID" value="NZ_CP133197.1"/>
</dbReference>
<gene>
    <name evidence="1" type="ORF">RCC75_08145</name>
    <name evidence="2" type="ORF">RCG00_04500</name>
</gene>
<accession>A0AA51MQW2</accession>
<dbReference type="EMBL" id="CP133217">
    <property type="protein sequence ID" value="WML87626.1"/>
    <property type="molecule type" value="Genomic_DNA"/>
</dbReference>
<reference evidence="2 3" key="1">
    <citation type="submission" date="2023-08" db="EMBL/GenBank/DDBJ databases">
        <title>New molecular markers tilS and rpoB for phylogenetic and monitoring studies of the genus Thiothrix biodiversity.</title>
        <authorList>
            <person name="Ravin N.V."/>
            <person name="Smolyakov D."/>
            <person name="Markov N.D."/>
            <person name="Beletsky A.V."/>
            <person name="Mardanov A.V."/>
            <person name="Rudenko T.S."/>
            <person name="Grabovich M.Y."/>
        </authorList>
    </citation>
    <scope>NUCLEOTIDE SEQUENCE</scope>
    <source>
        <strain evidence="2">DNT52</strain>
        <strain evidence="1 3">H33</strain>
    </source>
</reference>
<evidence type="ECO:0000313" key="1">
    <source>
        <dbReference type="EMBL" id="MDQ5768493.1"/>
    </source>
</evidence>
<sequence>MNNVQETSLALMRNYLNNVSDDDFLADYLEAEDCGGITVDEFFNNTSSIASISAFGVTFMLENMPNNRLFESTLHGMGMQSIKITHSLAAPRDSTFAPSANDAVYGYSLAA</sequence>
<keyword evidence="3" id="KW-1185">Reference proteome</keyword>
<dbReference type="AlphaFoldDB" id="A0AA51MQW2"/>
<evidence type="ECO:0000313" key="3">
    <source>
        <dbReference type="Proteomes" id="UP001223336"/>
    </source>
</evidence>
<dbReference type="EMBL" id="JAVFKN010000009">
    <property type="protein sequence ID" value="MDQ5768493.1"/>
    <property type="molecule type" value="Genomic_DNA"/>
</dbReference>
<organism evidence="2">
    <name type="scientific">Thiothrix subterranea</name>
    <dbReference type="NCBI Taxonomy" id="2735563"/>
    <lineage>
        <taxon>Bacteria</taxon>
        <taxon>Pseudomonadati</taxon>
        <taxon>Pseudomonadota</taxon>
        <taxon>Gammaproteobacteria</taxon>
        <taxon>Thiotrichales</taxon>
        <taxon>Thiotrichaceae</taxon>
        <taxon>Thiothrix</taxon>
    </lineage>
</organism>
<proteinExistence type="predicted"/>
<name>A0AA51MQW2_9GAMM</name>